<dbReference type="Gene3D" id="1.25.40.10">
    <property type="entry name" value="Tetratricopeptide repeat domain"/>
    <property type="match status" value="1"/>
</dbReference>
<organism evidence="1">
    <name type="scientific">Kitasatospora sp. CMC57</name>
    <dbReference type="NCBI Taxonomy" id="3231513"/>
    <lineage>
        <taxon>Bacteria</taxon>
        <taxon>Bacillati</taxon>
        <taxon>Actinomycetota</taxon>
        <taxon>Actinomycetes</taxon>
        <taxon>Kitasatosporales</taxon>
        <taxon>Streptomycetaceae</taxon>
        <taxon>Kitasatospora</taxon>
    </lineage>
</organism>
<gene>
    <name evidence="1" type="ORF">KCMC57_55390</name>
</gene>
<sequence length="443" mass="46451">MTATRKQNTLLRSLLDEAGWSGESLASAVNALGRESGLALSYRRPSVAQWLAGSVPRPPVPGLVAEAFSRRLGRVVTVAQAGLGPSSSGPADDGNRLAVLLAEATSRPPYLLSGLRTVPTVLTGRLTTVGTVGPGAARLTVAHHQAVDDMTALLSSADQQLGAGAVRRTLCSYFQQTVVPWLSLPGAPASRRALFRSAAGLAYLGGFVHFDDRLQGSAQHWYRLSAALADEAADQRTLAVALRALSVQARSLGHYGAALRLAESAVALGTGLGAVESAFLEGQRAVALAARGDRTACLASLTRTELYLSRAEDGSTTATGVYNEASLAYQRAAVCRHLGDARGAVTAMASAVRLRPAHERRSHALTLARLAELHYAEGELEAACATWQQFLRSGATVSSARLAHAGATMRAALVPHQRHTDARDLLIALRRGAAGSPPQGWSR</sequence>
<protein>
    <submittedName>
        <fullName evidence="1">Tat pathway signal protein</fullName>
    </submittedName>
</protein>
<reference evidence="1" key="1">
    <citation type="submission" date="2024-07" db="EMBL/GenBank/DDBJ databases">
        <title>Complete genome sequences of cellulolytic bacteria, Kitasatospora sp. CMC57 and Streptomyces sp. CMC78, isolated from Japanese agricultural soil.</title>
        <authorList>
            <person name="Hashimoto T."/>
            <person name="Ito M."/>
            <person name="Iwamoto M."/>
            <person name="Fukahori D."/>
            <person name="Shoda T."/>
            <person name="Sakoda M."/>
            <person name="Morohoshi T."/>
            <person name="Mitsuboshi M."/>
            <person name="Nishizawa T."/>
        </authorList>
    </citation>
    <scope>NUCLEOTIDE SEQUENCE</scope>
    <source>
        <strain evidence="1">CMC57</strain>
    </source>
</reference>
<dbReference type="AlphaFoldDB" id="A0AB33K302"/>
<dbReference type="SUPFAM" id="SSF48452">
    <property type="entry name" value="TPR-like"/>
    <property type="match status" value="1"/>
</dbReference>
<evidence type="ECO:0000313" key="1">
    <source>
        <dbReference type="EMBL" id="BFP49171.1"/>
    </source>
</evidence>
<name>A0AB33K302_9ACTN</name>
<proteinExistence type="predicted"/>
<dbReference type="EMBL" id="AP035881">
    <property type="protein sequence ID" value="BFP49171.1"/>
    <property type="molecule type" value="Genomic_DNA"/>
</dbReference>
<dbReference type="InterPro" id="IPR011990">
    <property type="entry name" value="TPR-like_helical_dom_sf"/>
</dbReference>
<accession>A0AB33K302</accession>
<dbReference type="RefSeq" id="WP_407991314.1">
    <property type="nucleotide sequence ID" value="NZ_AP035881.2"/>
</dbReference>